<dbReference type="OrthoDB" id="5292533at2"/>
<keyword evidence="3" id="KW-1185">Reference proteome</keyword>
<organism evidence="2 3">
    <name type="scientific">Pararobbsia silviterrae</name>
    <dbReference type="NCBI Taxonomy" id="1792498"/>
    <lineage>
        <taxon>Bacteria</taxon>
        <taxon>Pseudomonadati</taxon>
        <taxon>Pseudomonadota</taxon>
        <taxon>Betaproteobacteria</taxon>
        <taxon>Burkholderiales</taxon>
        <taxon>Burkholderiaceae</taxon>
        <taxon>Pararobbsia</taxon>
    </lineage>
</organism>
<dbReference type="EMBL" id="RBZU01000006">
    <property type="protein sequence ID" value="RKP53608.1"/>
    <property type="molecule type" value="Genomic_DNA"/>
</dbReference>
<dbReference type="PANTHER" id="PTHR48079">
    <property type="entry name" value="PROTEIN YEEZ"/>
    <property type="match status" value="1"/>
</dbReference>
<gene>
    <name evidence="2" type="ORF">D7S86_15145</name>
</gene>
<dbReference type="Gene3D" id="3.40.50.720">
    <property type="entry name" value="NAD(P)-binding Rossmann-like Domain"/>
    <property type="match status" value="1"/>
</dbReference>
<dbReference type="InterPro" id="IPR051783">
    <property type="entry name" value="NAD(P)-dependent_oxidoreduct"/>
</dbReference>
<dbReference type="SUPFAM" id="SSF51735">
    <property type="entry name" value="NAD(P)-binding Rossmann-fold domains"/>
    <property type="match status" value="1"/>
</dbReference>
<protein>
    <submittedName>
        <fullName evidence="2">SDR family oxidoreductase</fullName>
    </submittedName>
</protein>
<comment type="caution">
    <text evidence="2">The sequence shown here is derived from an EMBL/GenBank/DDBJ whole genome shotgun (WGS) entry which is preliminary data.</text>
</comment>
<evidence type="ECO:0000313" key="2">
    <source>
        <dbReference type="EMBL" id="RKP53608.1"/>
    </source>
</evidence>
<evidence type="ECO:0000259" key="1">
    <source>
        <dbReference type="Pfam" id="PF01370"/>
    </source>
</evidence>
<dbReference type="Proteomes" id="UP000270342">
    <property type="component" value="Unassembled WGS sequence"/>
</dbReference>
<dbReference type="CDD" id="cd08946">
    <property type="entry name" value="SDR_e"/>
    <property type="match status" value="1"/>
</dbReference>
<evidence type="ECO:0000313" key="3">
    <source>
        <dbReference type="Proteomes" id="UP000270342"/>
    </source>
</evidence>
<dbReference type="GO" id="GO:0005737">
    <property type="term" value="C:cytoplasm"/>
    <property type="evidence" value="ECO:0007669"/>
    <property type="project" value="TreeGrafter"/>
</dbReference>
<proteinExistence type="predicted"/>
<sequence>MTSRILVLGATGFVGRRIVDALARTDWAEPVAAARRAREGAIGVDAADTASLSAALANVDGLVNCVAGSPETIAANARALRAALDARATPLPVVYFSSMAVYGGAEGRIDEDAAFDGNSAYGLAKIEAERLLGPVPTVTILRPGCIYGGGSPQWSVRIARLLRAHRLGDLGAAGDGCSNLVHIDDVVQAVLAALRTPDAAGRAYNLAMPDAPRWNDYFVAYGRALGATPVARIGARRLKLETKVLAPMLKIAEIAGRKVGVKDLPPPLSPALARLWQQDIRLDVRRVEAALGIAWRPWKDALQSEATTPSSRHPG</sequence>
<reference evidence="2 3" key="1">
    <citation type="submission" date="2018-10" db="EMBL/GenBank/DDBJ databases">
        <title>Robbsia sp. DHC34, isolated from soil.</title>
        <authorList>
            <person name="Gao Z.-H."/>
            <person name="Qiu L.-H."/>
        </authorList>
    </citation>
    <scope>NUCLEOTIDE SEQUENCE [LARGE SCALE GENOMIC DNA]</scope>
    <source>
        <strain evidence="2 3">DHC34</strain>
    </source>
</reference>
<name>A0A494XX69_9BURK</name>
<dbReference type="InterPro" id="IPR001509">
    <property type="entry name" value="Epimerase_deHydtase"/>
</dbReference>
<dbReference type="AlphaFoldDB" id="A0A494XX69"/>
<accession>A0A494XX69</accession>
<dbReference type="PANTHER" id="PTHR48079:SF6">
    <property type="entry name" value="NAD(P)-BINDING DOMAIN-CONTAINING PROTEIN-RELATED"/>
    <property type="match status" value="1"/>
</dbReference>
<feature type="domain" description="NAD-dependent epimerase/dehydratase" evidence="1">
    <location>
        <begin position="5"/>
        <end position="207"/>
    </location>
</feature>
<dbReference type="InterPro" id="IPR036291">
    <property type="entry name" value="NAD(P)-bd_dom_sf"/>
</dbReference>
<dbReference type="RefSeq" id="WP_121087683.1">
    <property type="nucleotide sequence ID" value="NZ_RBZU01000006.1"/>
</dbReference>
<dbReference type="Pfam" id="PF01370">
    <property type="entry name" value="Epimerase"/>
    <property type="match status" value="1"/>
</dbReference>
<dbReference type="GO" id="GO:0004029">
    <property type="term" value="F:aldehyde dehydrogenase (NAD+) activity"/>
    <property type="evidence" value="ECO:0007669"/>
    <property type="project" value="TreeGrafter"/>
</dbReference>